<evidence type="ECO:0000256" key="3">
    <source>
        <dbReference type="ARBA" id="ARBA00022448"/>
    </source>
</evidence>
<dbReference type="GO" id="GO:0005737">
    <property type="term" value="C:cytoplasm"/>
    <property type="evidence" value="ECO:0007669"/>
    <property type="project" value="TreeGrafter"/>
</dbReference>
<gene>
    <name evidence="12" type="ORF">M409DRAFT_17679</name>
</gene>
<dbReference type="GO" id="GO:0016973">
    <property type="term" value="P:poly(A)+ mRNA export from nucleus"/>
    <property type="evidence" value="ECO:0007669"/>
    <property type="project" value="InterPro"/>
</dbReference>
<evidence type="ECO:0000256" key="2">
    <source>
        <dbReference type="ARBA" id="ARBA00011056"/>
    </source>
</evidence>
<feature type="compositionally biased region" description="Low complexity" evidence="11">
    <location>
        <begin position="539"/>
        <end position="550"/>
    </location>
</feature>
<dbReference type="GeneID" id="54557439"/>
<keyword evidence="3" id="KW-0813">Transport</keyword>
<reference evidence="12" key="1">
    <citation type="journal article" date="2020" name="Stud. Mycol.">
        <title>101 Dothideomycetes genomes: a test case for predicting lifestyles and emergence of pathogens.</title>
        <authorList>
            <person name="Haridas S."/>
            <person name="Albert R."/>
            <person name="Binder M."/>
            <person name="Bloem J."/>
            <person name="Labutti K."/>
            <person name="Salamov A."/>
            <person name="Andreopoulos B."/>
            <person name="Baker S."/>
            <person name="Barry K."/>
            <person name="Bills G."/>
            <person name="Bluhm B."/>
            <person name="Cannon C."/>
            <person name="Castanera R."/>
            <person name="Culley D."/>
            <person name="Daum C."/>
            <person name="Ezra D."/>
            <person name="Gonzalez J."/>
            <person name="Henrissat B."/>
            <person name="Kuo A."/>
            <person name="Liang C."/>
            <person name="Lipzen A."/>
            <person name="Lutzoni F."/>
            <person name="Magnuson J."/>
            <person name="Mondo S."/>
            <person name="Nolan M."/>
            <person name="Ohm R."/>
            <person name="Pangilinan J."/>
            <person name="Park H.-J."/>
            <person name="Ramirez L."/>
            <person name="Alfaro M."/>
            <person name="Sun H."/>
            <person name="Tritt A."/>
            <person name="Yoshinaga Y."/>
            <person name="Zwiers L.-H."/>
            <person name="Turgeon B."/>
            <person name="Goodwin S."/>
            <person name="Spatafora J."/>
            <person name="Crous P."/>
            <person name="Grigoriev I."/>
        </authorList>
    </citation>
    <scope>NUCLEOTIDE SEQUENCE</scope>
    <source>
        <strain evidence="12">ATCC 36951</strain>
    </source>
</reference>
<feature type="compositionally biased region" description="Basic residues" evidence="11">
    <location>
        <begin position="22"/>
        <end position="31"/>
    </location>
</feature>
<keyword evidence="4" id="KW-0509">mRNA transport</keyword>
<evidence type="ECO:0000256" key="1">
    <source>
        <dbReference type="ARBA" id="ARBA00004567"/>
    </source>
</evidence>
<keyword evidence="7" id="KW-0906">Nuclear pore complex</keyword>
<keyword evidence="8" id="KW-0539">Nucleus</keyword>
<keyword evidence="13" id="KW-1185">Reference proteome</keyword>
<feature type="compositionally biased region" description="Polar residues" evidence="11">
    <location>
        <begin position="589"/>
        <end position="618"/>
    </location>
</feature>
<dbReference type="GO" id="GO:0044614">
    <property type="term" value="C:nuclear pore cytoplasmic filaments"/>
    <property type="evidence" value="ECO:0007669"/>
    <property type="project" value="TreeGrafter"/>
</dbReference>
<feature type="compositionally biased region" description="Polar residues" evidence="11">
    <location>
        <begin position="649"/>
        <end position="664"/>
    </location>
</feature>
<dbReference type="RefSeq" id="XP_033673335.1">
    <property type="nucleotide sequence ID" value="XM_033804167.1"/>
</dbReference>
<accession>A0A6A6D462</accession>
<dbReference type="InterPro" id="IPR012476">
    <property type="entry name" value="GLE1"/>
</dbReference>
<comment type="similarity">
    <text evidence="2">Belongs to the GLE1 family.</text>
</comment>
<dbReference type="Proteomes" id="UP000799537">
    <property type="component" value="Unassembled WGS sequence"/>
</dbReference>
<evidence type="ECO:0000256" key="10">
    <source>
        <dbReference type="ARBA" id="ARBA00029983"/>
    </source>
</evidence>
<evidence type="ECO:0000256" key="11">
    <source>
        <dbReference type="SAM" id="MobiDB-lite"/>
    </source>
</evidence>
<feature type="compositionally biased region" description="Low complexity" evidence="11">
    <location>
        <begin position="193"/>
        <end position="227"/>
    </location>
</feature>
<dbReference type="AlphaFoldDB" id="A0A6A6D462"/>
<dbReference type="OrthoDB" id="420884at2759"/>
<feature type="compositionally biased region" description="Basic and acidic residues" evidence="11">
    <location>
        <begin position="1"/>
        <end position="12"/>
    </location>
</feature>
<evidence type="ECO:0000256" key="4">
    <source>
        <dbReference type="ARBA" id="ARBA00022816"/>
    </source>
</evidence>
<name>A0A6A6D462_ZASCE</name>
<proteinExistence type="inferred from homology"/>
<keyword evidence="5" id="KW-0653">Protein transport</keyword>
<feature type="compositionally biased region" description="Polar residues" evidence="11">
    <location>
        <begin position="228"/>
        <end position="245"/>
    </location>
</feature>
<feature type="region of interest" description="Disordered" evidence="11">
    <location>
        <begin position="524"/>
        <end position="576"/>
    </location>
</feature>
<evidence type="ECO:0000313" key="13">
    <source>
        <dbReference type="Proteomes" id="UP000799537"/>
    </source>
</evidence>
<dbReference type="EMBL" id="ML993581">
    <property type="protein sequence ID" value="KAF2172446.1"/>
    <property type="molecule type" value="Genomic_DNA"/>
</dbReference>
<dbReference type="GO" id="GO:0015031">
    <property type="term" value="P:protein transport"/>
    <property type="evidence" value="ECO:0007669"/>
    <property type="project" value="UniProtKB-KW"/>
</dbReference>
<feature type="region of interest" description="Disordered" evidence="11">
    <location>
        <begin position="101"/>
        <end position="247"/>
    </location>
</feature>
<keyword evidence="6" id="KW-0811">Translocation</keyword>
<evidence type="ECO:0000256" key="5">
    <source>
        <dbReference type="ARBA" id="ARBA00022927"/>
    </source>
</evidence>
<dbReference type="PANTHER" id="PTHR12960">
    <property type="entry name" value="GLE-1-RELATED"/>
    <property type="match status" value="1"/>
</dbReference>
<organism evidence="12 13">
    <name type="scientific">Zasmidium cellare ATCC 36951</name>
    <dbReference type="NCBI Taxonomy" id="1080233"/>
    <lineage>
        <taxon>Eukaryota</taxon>
        <taxon>Fungi</taxon>
        <taxon>Dikarya</taxon>
        <taxon>Ascomycota</taxon>
        <taxon>Pezizomycotina</taxon>
        <taxon>Dothideomycetes</taxon>
        <taxon>Dothideomycetidae</taxon>
        <taxon>Mycosphaerellales</taxon>
        <taxon>Mycosphaerellaceae</taxon>
        <taxon>Zasmidium</taxon>
    </lineage>
</organism>
<evidence type="ECO:0000256" key="8">
    <source>
        <dbReference type="ARBA" id="ARBA00023242"/>
    </source>
</evidence>
<dbReference type="Pfam" id="PF07817">
    <property type="entry name" value="GLE1"/>
    <property type="match status" value="2"/>
</dbReference>
<dbReference type="GO" id="GO:0000822">
    <property type="term" value="F:inositol hexakisphosphate binding"/>
    <property type="evidence" value="ECO:0007669"/>
    <property type="project" value="TreeGrafter"/>
</dbReference>
<feature type="region of interest" description="Disordered" evidence="11">
    <location>
        <begin position="589"/>
        <end position="664"/>
    </location>
</feature>
<dbReference type="GO" id="GO:0031369">
    <property type="term" value="F:translation initiation factor binding"/>
    <property type="evidence" value="ECO:0007669"/>
    <property type="project" value="TreeGrafter"/>
</dbReference>
<feature type="compositionally biased region" description="Basic and acidic residues" evidence="11">
    <location>
        <begin position="105"/>
        <end position="192"/>
    </location>
</feature>
<evidence type="ECO:0000256" key="7">
    <source>
        <dbReference type="ARBA" id="ARBA00023132"/>
    </source>
</evidence>
<dbReference type="PANTHER" id="PTHR12960:SF0">
    <property type="entry name" value="MRNA EXPORT FACTOR GLE1"/>
    <property type="match status" value="1"/>
</dbReference>
<dbReference type="Gene3D" id="1.25.40.510">
    <property type="entry name" value="GLE1-like"/>
    <property type="match status" value="1"/>
</dbReference>
<evidence type="ECO:0000256" key="9">
    <source>
        <dbReference type="ARBA" id="ARBA00026227"/>
    </source>
</evidence>
<feature type="region of interest" description="Disordered" evidence="11">
    <location>
        <begin position="1"/>
        <end position="36"/>
    </location>
</feature>
<comment type="subcellular location">
    <subcellularLocation>
        <location evidence="1">Nucleus</location>
        <location evidence="1">Nuclear pore complex</location>
    </subcellularLocation>
</comment>
<sequence>MSSPFRRSDHSRSSPVRNRINGLHRSRTHSHSTHEIDGYCEEMSRLHIDTEKSYQKLLDERAREQKQKHLEGLDRALEKHELVQKSARECVERIQLEQQQKRLRQQQEEHRKLEEERRKLEETQRKIAEEEEKRKEAERKKEEERQAALKRQQEEEAARKAAEQKKKDAEEARLKAEREKAAAEKEAKDKASAEQAAQAQQQQGQSQQPQQSQQAQQPQQSRAQPGSTTVNGTPAQPAASSVSSNVDERQRVHEEYLAIHQRLKVLRTNIQTAMKANQQFKISVENVEGEIRKNIGQINRINKKGNKDKIQNVMYHIDQSLAIKQTTDITQFMYNPTPVQPIEGPVILVYMLHIFCKFIIRQMDAEVGSLSTEKGDAADALGIAVALVFSNPKYLIDGRPLIDIMWAPYHRNCPRLFGVPLRSLPKHVKNFGALAAGFAAITLRQFPTGRVNPAPNRIFWETVARIVNVPREDLKKDHLTMLEWMLQPTFVSKFIQIYGNAGLVATRFIIMDLAPAARNNPKLRVEATGNDGKGHNGKAPATHAPTAPRAMNPPNRGGGVFANENRPSNPLIERNTGVGLGIQTPAQSLAASAWARSSNNDQPDNSPRTNQPTGPRSNGTGGVTRVNGSSMTWHRGGSNLNDARVPQAPNATTIRTGLQSNWYR</sequence>
<protein>
    <recommendedName>
        <fullName evidence="9">mRNA export factor GLE1</fullName>
    </recommendedName>
    <alternativeName>
        <fullName evidence="10">Nucleoporin GLE1</fullName>
    </alternativeName>
</protein>
<dbReference type="GO" id="GO:0005543">
    <property type="term" value="F:phospholipid binding"/>
    <property type="evidence" value="ECO:0007669"/>
    <property type="project" value="TreeGrafter"/>
</dbReference>
<dbReference type="InterPro" id="IPR038506">
    <property type="entry name" value="GLE1-like_sf"/>
</dbReference>
<evidence type="ECO:0000256" key="6">
    <source>
        <dbReference type="ARBA" id="ARBA00023010"/>
    </source>
</evidence>
<evidence type="ECO:0000313" key="12">
    <source>
        <dbReference type="EMBL" id="KAF2172446.1"/>
    </source>
</evidence>